<keyword evidence="4 9" id="KW-0489">Methyltransferase</keyword>
<comment type="catalytic activity">
    <reaction evidence="1 9">
        <text>malonyl-[ACP] + S-adenosyl-L-methionine = malonyl-[ACP] methyl ester + S-adenosyl-L-homocysteine</text>
        <dbReference type="Rhea" id="RHEA:17105"/>
        <dbReference type="Rhea" id="RHEA-COMP:9623"/>
        <dbReference type="Rhea" id="RHEA-COMP:9954"/>
        <dbReference type="ChEBI" id="CHEBI:57856"/>
        <dbReference type="ChEBI" id="CHEBI:59789"/>
        <dbReference type="ChEBI" id="CHEBI:78449"/>
        <dbReference type="ChEBI" id="CHEBI:78845"/>
        <dbReference type="EC" id="2.1.1.197"/>
    </reaction>
</comment>
<keyword evidence="7 9" id="KW-0093">Biotin biosynthesis</keyword>
<dbReference type="HAMAP" id="MF_00835">
    <property type="entry name" value="BioC"/>
    <property type="match status" value="1"/>
</dbReference>
<sequence>MSENNYLLATQYYPCKQQIQLDDIVLLHGWGSNSQSWQPLIPALQNIANIITIDLPGFGASPEVPEFTVDVVVDLIAAQLPKKCVLIGWSLGGMLAVQIAARYPQRVSRLITLTANAKFVASRDYETAMPLAVNRQFNKGFAADPHATLKLFAGLTVQGDINERSLLKQIRTLPVAENINANWLQALELLTRSDNREAFANLVQPGLHLLAEKDSLVPVAAVKSLSELNARQQVQSISGASHALHWSQPDLVAEHIKNFLLPPLLDKKQVAHSFSRAAVTYDSVAGLQRTVGDSLLKKINQNSQAEVVIDLGCGTGYFTPQLQSQFPQALIVGVDLAEGMLHFAREQHDGQKNWLCSDAEKLPFADQSVDLIYSNFALQWCSNLLRLFAELKRILKPGGELIFTTLGPATLHELKSAWQQVDDRIHVNQFHERDELLKDLQQQGFAQVEFEHNPAVMEFESLSDLTRSLKALGAQNVNRGRATGLTGRKTVQAFKQAYENFRRNNLLPATYDVFYVKAKKL</sequence>
<dbReference type="InterPro" id="IPR050602">
    <property type="entry name" value="Malonyl-ACP_OMT"/>
</dbReference>
<dbReference type="Proteomes" id="UP000619761">
    <property type="component" value="Unassembled WGS sequence"/>
</dbReference>
<dbReference type="PANTHER" id="PTHR13090">
    <property type="entry name" value="ARGININE-HYDROXYLASE NDUFAF5, MITOCHONDRIAL"/>
    <property type="match status" value="1"/>
</dbReference>
<evidence type="ECO:0000256" key="1">
    <source>
        <dbReference type="ARBA" id="ARBA00000852"/>
    </source>
</evidence>
<evidence type="ECO:0000313" key="13">
    <source>
        <dbReference type="Proteomes" id="UP000619761"/>
    </source>
</evidence>
<feature type="domain" description="AB hydrolase-1" evidence="10">
    <location>
        <begin position="24"/>
        <end position="247"/>
    </location>
</feature>
<dbReference type="InterPro" id="IPR000073">
    <property type="entry name" value="AB_hydrolase_1"/>
</dbReference>
<dbReference type="RefSeq" id="WP_189421067.1">
    <property type="nucleotide sequence ID" value="NZ_BMYZ01000004.1"/>
</dbReference>
<evidence type="ECO:0000259" key="11">
    <source>
        <dbReference type="Pfam" id="PF08241"/>
    </source>
</evidence>
<keyword evidence="6 9" id="KW-0949">S-adenosyl-L-methionine</keyword>
<dbReference type="EMBL" id="BMYZ01000004">
    <property type="protein sequence ID" value="GGY87046.1"/>
    <property type="molecule type" value="Genomic_DNA"/>
</dbReference>
<evidence type="ECO:0000256" key="9">
    <source>
        <dbReference type="HAMAP-Rule" id="MF_00835"/>
    </source>
</evidence>
<keyword evidence="5 9" id="KW-0808">Transferase</keyword>
<dbReference type="SUPFAM" id="SSF53474">
    <property type="entry name" value="alpha/beta-Hydrolases"/>
    <property type="match status" value="1"/>
</dbReference>
<feature type="domain" description="Methyltransferase type 11" evidence="11">
    <location>
        <begin position="310"/>
        <end position="403"/>
    </location>
</feature>
<dbReference type="SUPFAM" id="SSF53335">
    <property type="entry name" value="S-adenosyl-L-methionine-dependent methyltransferases"/>
    <property type="match status" value="1"/>
</dbReference>
<reference evidence="13" key="1">
    <citation type="journal article" date="2019" name="Int. J. Syst. Evol. Microbiol.">
        <title>The Global Catalogue of Microorganisms (GCM) 10K type strain sequencing project: providing services to taxonomists for standard genome sequencing and annotation.</title>
        <authorList>
            <consortium name="The Broad Institute Genomics Platform"/>
            <consortium name="The Broad Institute Genome Sequencing Center for Infectious Disease"/>
            <person name="Wu L."/>
            <person name="Ma J."/>
        </authorList>
    </citation>
    <scope>NUCLEOTIDE SEQUENCE [LARGE SCALE GENOMIC DNA]</scope>
    <source>
        <strain evidence="13">KCTC 32239</strain>
    </source>
</reference>
<evidence type="ECO:0000256" key="8">
    <source>
        <dbReference type="ARBA" id="ARBA00025006"/>
    </source>
</evidence>
<comment type="function">
    <text evidence="8 9">Converts the free carboxyl group of a malonyl-thioester to its methyl ester by transfer of a methyl group from S-adenosyl-L-methionine (SAM). It allows to synthesize pimeloyl-ACP via the fatty acid synthetic pathway.</text>
</comment>
<dbReference type="Gene3D" id="3.40.50.150">
    <property type="entry name" value="Vaccinia Virus protein VP39"/>
    <property type="match status" value="1"/>
</dbReference>
<dbReference type="Pfam" id="PF08241">
    <property type="entry name" value="Methyltransf_11"/>
    <property type="match status" value="1"/>
</dbReference>
<comment type="similarity">
    <text evidence="9">Belongs to the methyltransferase superfamily.</text>
</comment>
<name>A0ABQ3BD53_9GAMM</name>
<evidence type="ECO:0000256" key="5">
    <source>
        <dbReference type="ARBA" id="ARBA00022679"/>
    </source>
</evidence>
<dbReference type="InterPro" id="IPR013216">
    <property type="entry name" value="Methyltransf_11"/>
</dbReference>
<dbReference type="Gene3D" id="3.40.50.1820">
    <property type="entry name" value="alpha/beta hydrolase"/>
    <property type="match status" value="1"/>
</dbReference>
<dbReference type="EC" id="2.1.1.197" evidence="3 9"/>
<dbReference type="InterPro" id="IPR029058">
    <property type="entry name" value="AB_hydrolase_fold"/>
</dbReference>
<accession>A0ABQ3BD53</accession>
<gene>
    <name evidence="9" type="primary">bioC</name>
    <name evidence="12" type="ORF">GCM10011613_35300</name>
</gene>
<keyword evidence="13" id="KW-1185">Reference proteome</keyword>
<dbReference type="NCBIfam" id="TIGR02072">
    <property type="entry name" value="BioC"/>
    <property type="match status" value="1"/>
</dbReference>
<dbReference type="PANTHER" id="PTHR13090:SF1">
    <property type="entry name" value="ARGININE-HYDROXYLASE NDUFAF5, MITOCHONDRIAL"/>
    <property type="match status" value="1"/>
</dbReference>
<proteinExistence type="inferred from homology"/>
<dbReference type="InterPro" id="IPR011814">
    <property type="entry name" value="BioC"/>
</dbReference>
<organism evidence="12 13">
    <name type="scientific">Cellvibrio zantedeschiae</name>
    <dbReference type="NCBI Taxonomy" id="1237077"/>
    <lineage>
        <taxon>Bacteria</taxon>
        <taxon>Pseudomonadati</taxon>
        <taxon>Pseudomonadota</taxon>
        <taxon>Gammaproteobacteria</taxon>
        <taxon>Cellvibrionales</taxon>
        <taxon>Cellvibrionaceae</taxon>
        <taxon>Cellvibrio</taxon>
    </lineage>
</organism>
<evidence type="ECO:0000256" key="4">
    <source>
        <dbReference type="ARBA" id="ARBA00022603"/>
    </source>
</evidence>
<dbReference type="InterPro" id="IPR029063">
    <property type="entry name" value="SAM-dependent_MTases_sf"/>
</dbReference>
<dbReference type="CDD" id="cd02440">
    <property type="entry name" value="AdoMet_MTases"/>
    <property type="match status" value="1"/>
</dbReference>
<comment type="pathway">
    <text evidence="2 9">Cofactor biosynthesis; biotin biosynthesis.</text>
</comment>
<evidence type="ECO:0000313" key="12">
    <source>
        <dbReference type="EMBL" id="GGY87046.1"/>
    </source>
</evidence>
<comment type="caution">
    <text evidence="12">The sequence shown here is derived from an EMBL/GenBank/DDBJ whole genome shotgun (WGS) entry which is preliminary data.</text>
</comment>
<evidence type="ECO:0000256" key="2">
    <source>
        <dbReference type="ARBA" id="ARBA00004746"/>
    </source>
</evidence>
<evidence type="ECO:0000256" key="3">
    <source>
        <dbReference type="ARBA" id="ARBA00012327"/>
    </source>
</evidence>
<dbReference type="Pfam" id="PF00561">
    <property type="entry name" value="Abhydrolase_1"/>
    <property type="match status" value="1"/>
</dbReference>
<evidence type="ECO:0000256" key="6">
    <source>
        <dbReference type="ARBA" id="ARBA00022691"/>
    </source>
</evidence>
<evidence type="ECO:0000256" key="7">
    <source>
        <dbReference type="ARBA" id="ARBA00022756"/>
    </source>
</evidence>
<evidence type="ECO:0000259" key="10">
    <source>
        <dbReference type="Pfam" id="PF00561"/>
    </source>
</evidence>
<protein>
    <recommendedName>
        <fullName evidence="3 9">Malonyl-[acyl-carrier protein] O-methyltransferase</fullName>
        <shortName evidence="9">Malonyl-ACP O-methyltransferase</shortName>
        <ecNumber evidence="3 9">2.1.1.197</ecNumber>
    </recommendedName>
    <alternativeName>
        <fullName evidence="9">Biotin synthesis protein BioC</fullName>
    </alternativeName>
</protein>